<evidence type="ECO:0000313" key="2">
    <source>
        <dbReference type="EMBL" id="CAB4911353.1"/>
    </source>
</evidence>
<dbReference type="InterPro" id="IPR007372">
    <property type="entry name" value="Lipid/polyisoprenoid-bd_YceI"/>
</dbReference>
<dbReference type="AlphaFoldDB" id="A0A6J7H3Q5"/>
<gene>
    <name evidence="2" type="ORF">UFOPK3495_01604</name>
    <name evidence="3" type="ORF">UFOPK4237_00264</name>
</gene>
<organism evidence="2">
    <name type="scientific">freshwater metagenome</name>
    <dbReference type="NCBI Taxonomy" id="449393"/>
    <lineage>
        <taxon>unclassified sequences</taxon>
        <taxon>metagenomes</taxon>
        <taxon>ecological metagenomes</taxon>
    </lineage>
</organism>
<dbReference type="Pfam" id="PF04264">
    <property type="entry name" value="YceI"/>
    <property type="match status" value="1"/>
</dbReference>
<dbReference type="SUPFAM" id="SSF101874">
    <property type="entry name" value="YceI-like"/>
    <property type="match status" value="1"/>
</dbReference>
<dbReference type="Gene3D" id="2.40.128.110">
    <property type="entry name" value="Lipid/polyisoprenoid-binding, YceI-like"/>
    <property type="match status" value="1"/>
</dbReference>
<dbReference type="EMBL" id="CAFBMC010000127">
    <property type="protein sequence ID" value="CAB4911353.1"/>
    <property type="molecule type" value="Genomic_DNA"/>
</dbReference>
<evidence type="ECO:0000259" key="1">
    <source>
        <dbReference type="SMART" id="SM00867"/>
    </source>
</evidence>
<proteinExistence type="predicted"/>
<dbReference type="PANTHER" id="PTHR34406:SF1">
    <property type="entry name" value="PROTEIN YCEI"/>
    <property type="match status" value="1"/>
</dbReference>
<sequence length="181" mass="19033">MADLSATTGTWAIDSTHSNIGFSVRHAMVAKVRGRFTDFAGTFVLDGANPAASTAEITIQTASIDTANADRDGHLKSADFFSAESNAVLSFTSTSVTQKGDDKFVVTGDLTLGEHTKSVDVEFEFNGTSTDPYGNARVGFEGEAEISRKDFGLDFNVALDTGGVLVGDAVKIVLDIAAIKQ</sequence>
<dbReference type="SMART" id="SM00867">
    <property type="entry name" value="YceI"/>
    <property type="match status" value="1"/>
</dbReference>
<protein>
    <submittedName>
        <fullName evidence="2">Unannotated protein</fullName>
    </submittedName>
</protein>
<evidence type="ECO:0000313" key="3">
    <source>
        <dbReference type="EMBL" id="CAB5035128.1"/>
    </source>
</evidence>
<dbReference type="EMBL" id="CAFBPZ010000009">
    <property type="protein sequence ID" value="CAB5035128.1"/>
    <property type="molecule type" value="Genomic_DNA"/>
</dbReference>
<dbReference type="PANTHER" id="PTHR34406">
    <property type="entry name" value="PROTEIN YCEI"/>
    <property type="match status" value="1"/>
</dbReference>
<accession>A0A6J7H3Q5</accession>
<dbReference type="InterPro" id="IPR036761">
    <property type="entry name" value="TTHA0802/YceI-like_sf"/>
</dbReference>
<reference evidence="2" key="1">
    <citation type="submission" date="2020-05" db="EMBL/GenBank/DDBJ databases">
        <authorList>
            <person name="Chiriac C."/>
            <person name="Salcher M."/>
            <person name="Ghai R."/>
            <person name="Kavagutti S V."/>
        </authorList>
    </citation>
    <scope>NUCLEOTIDE SEQUENCE</scope>
</reference>
<name>A0A6J7H3Q5_9ZZZZ</name>
<feature type="domain" description="Lipid/polyisoprenoid-binding YceI-like" evidence="1">
    <location>
        <begin position="10"/>
        <end position="179"/>
    </location>
</feature>